<sequence length="394" mass="44522">MEKRINHLLNQFQADTLNNAEKQELLELADAENELVSKEIIPMIMQEEQSAKQTRVEGNWENVLQNVLATDKPQKLKRRTLIPILRWAAAIIVLIAVSITVYIKSYNPTQKVHVFVQDVLPGGNKAILTLADGKKISLTDAVTGDIAKQSGLSITKAADGQLIYKVSEVVRDADDSKVNTISTPRGGQWQVRLPDGSVVWLNAESSLTYPLSFASAKQRIVQLTGEAYFEVTKDKLHPFIVRTAKQEVEVLGTHFNINCYADEDVTKTTLLEGSVRVFHNNTHDTEVLKPGEQSVLSNNGINVRNTDVEESIAWKNGYFMFDNEKQESIMRKLSRWYNVDVKYADASAKEVMYYGTVSRFGKVSQVLRKLEQTGEVRFDIKDNKIIVYKEDKKK</sequence>
<proteinExistence type="predicted"/>
<dbReference type="InterPro" id="IPR012373">
    <property type="entry name" value="Ferrdict_sens_TM"/>
</dbReference>
<evidence type="ECO:0000313" key="4">
    <source>
        <dbReference type="EMBL" id="MCZ4245220.1"/>
    </source>
</evidence>
<comment type="caution">
    <text evidence="4">The sequence shown here is derived from an EMBL/GenBank/DDBJ whole genome shotgun (WGS) entry which is preliminary data.</text>
</comment>
<keyword evidence="1" id="KW-0472">Membrane</keyword>
<feature type="domain" description="Protein FecR C-terminal" evidence="3">
    <location>
        <begin position="318"/>
        <end position="387"/>
    </location>
</feature>
<evidence type="ECO:0000259" key="2">
    <source>
        <dbReference type="Pfam" id="PF04773"/>
    </source>
</evidence>
<dbReference type="Pfam" id="PF16344">
    <property type="entry name" value="FecR_C"/>
    <property type="match status" value="1"/>
</dbReference>
<feature type="transmembrane region" description="Helical" evidence="1">
    <location>
        <begin position="84"/>
        <end position="103"/>
    </location>
</feature>
<dbReference type="InterPro" id="IPR032508">
    <property type="entry name" value="FecR_C"/>
</dbReference>
<reference evidence="4" key="1">
    <citation type="submission" date="2022-12" db="EMBL/GenBank/DDBJ databases">
        <title>Genome sequence of HCMS5-2.</title>
        <authorList>
            <person name="Woo H."/>
        </authorList>
    </citation>
    <scope>NUCLEOTIDE SEQUENCE</scope>
    <source>
        <strain evidence="4">HCMS5-2</strain>
    </source>
</reference>
<gene>
    <name evidence="4" type="ORF">O0955_14515</name>
</gene>
<keyword evidence="5" id="KW-1185">Reference proteome</keyword>
<evidence type="ECO:0000256" key="1">
    <source>
        <dbReference type="SAM" id="Phobius"/>
    </source>
</evidence>
<keyword evidence="1" id="KW-0812">Transmembrane</keyword>
<dbReference type="Pfam" id="PF04773">
    <property type="entry name" value="FecR"/>
    <property type="match status" value="1"/>
</dbReference>
<dbReference type="EMBL" id="JAPWGM010000005">
    <property type="protein sequence ID" value="MCZ4245220.1"/>
    <property type="molecule type" value="Genomic_DNA"/>
</dbReference>
<evidence type="ECO:0000313" key="5">
    <source>
        <dbReference type="Proteomes" id="UP001144347"/>
    </source>
</evidence>
<dbReference type="PANTHER" id="PTHR30273">
    <property type="entry name" value="PERIPLASMIC SIGNAL SENSOR AND SIGMA FACTOR ACTIVATOR FECR-RELATED"/>
    <property type="match status" value="1"/>
</dbReference>
<feature type="domain" description="FecR protein" evidence="2">
    <location>
        <begin position="180"/>
        <end position="276"/>
    </location>
</feature>
<evidence type="ECO:0000259" key="3">
    <source>
        <dbReference type="Pfam" id="PF16344"/>
    </source>
</evidence>
<dbReference type="Gene3D" id="2.60.120.1440">
    <property type="match status" value="1"/>
</dbReference>
<dbReference type="Gene3D" id="3.55.50.30">
    <property type="match status" value="1"/>
</dbReference>
<name>A0ABT4LBC7_9SPHI</name>
<organism evidence="4 5">
    <name type="scientific">Pedobacter punctiformis</name>
    <dbReference type="NCBI Taxonomy" id="3004097"/>
    <lineage>
        <taxon>Bacteria</taxon>
        <taxon>Pseudomonadati</taxon>
        <taxon>Bacteroidota</taxon>
        <taxon>Sphingobacteriia</taxon>
        <taxon>Sphingobacteriales</taxon>
        <taxon>Sphingobacteriaceae</taxon>
        <taxon>Pedobacter</taxon>
    </lineage>
</organism>
<dbReference type="RefSeq" id="WP_269428276.1">
    <property type="nucleotide sequence ID" value="NZ_JAPWGM010000005.1"/>
</dbReference>
<dbReference type="PANTHER" id="PTHR30273:SF2">
    <property type="entry name" value="PROTEIN FECR"/>
    <property type="match status" value="1"/>
</dbReference>
<dbReference type="Proteomes" id="UP001144347">
    <property type="component" value="Unassembled WGS sequence"/>
</dbReference>
<protein>
    <submittedName>
        <fullName evidence="4">FecR family protein</fullName>
    </submittedName>
</protein>
<dbReference type="InterPro" id="IPR006860">
    <property type="entry name" value="FecR"/>
</dbReference>
<keyword evidence="1" id="KW-1133">Transmembrane helix</keyword>
<accession>A0ABT4LBC7</accession>